<comment type="caution">
    <text evidence="5">The sequence shown here is derived from an EMBL/GenBank/DDBJ whole genome shotgun (WGS) entry which is preliminary data.</text>
</comment>
<dbReference type="Gene3D" id="1.10.10.60">
    <property type="entry name" value="Homeodomain-like"/>
    <property type="match status" value="1"/>
</dbReference>
<dbReference type="PANTHER" id="PTHR46796:SF6">
    <property type="entry name" value="ARAC SUBFAMILY"/>
    <property type="match status" value="1"/>
</dbReference>
<keyword evidence="1" id="KW-0805">Transcription regulation</keyword>
<dbReference type="Proteomes" id="UP001597413">
    <property type="component" value="Unassembled WGS sequence"/>
</dbReference>
<dbReference type="RefSeq" id="WP_377390523.1">
    <property type="nucleotide sequence ID" value="NZ_JBHUIX010000011.1"/>
</dbReference>
<dbReference type="InterPro" id="IPR050204">
    <property type="entry name" value="AraC_XylS_family_regulators"/>
</dbReference>
<dbReference type="InterPro" id="IPR009057">
    <property type="entry name" value="Homeodomain-like_sf"/>
</dbReference>
<organism evidence="5 6">
    <name type="scientific">Rhodobacter lacus</name>
    <dbReference type="NCBI Taxonomy" id="1641972"/>
    <lineage>
        <taxon>Bacteria</taxon>
        <taxon>Pseudomonadati</taxon>
        <taxon>Pseudomonadota</taxon>
        <taxon>Alphaproteobacteria</taxon>
        <taxon>Rhodobacterales</taxon>
        <taxon>Rhodobacter group</taxon>
        <taxon>Rhodobacter</taxon>
    </lineage>
</organism>
<evidence type="ECO:0000256" key="2">
    <source>
        <dbReference type="ARBA" id="ARBA00023125"/>
    </source>
</evidence>
<name>A0ABW5AB96_9RHOB</name>
<gene>
    <name evidence="5" type="ORF">ACFSM0_11710</name>
</gene>
<reference evidence="6" key="1">
    <citation type="journal article" date="2019" name="Int. J. Syst. Evol. Microbiol.">
        <title>The Global Catalogue of Microorganisms (GCM) 10K type strain sequencing project: providing services to taxonomists for standard genome sequencing and annotation.</title>
        <authorList>
            <consortium name="The Broad Institute Genomics Platform"/>
            <consortium name="The Broad Institute Genome Sequencing Center for Infectious Disease"/>
            <person name="Wu L."/>
            <person name="Ma J."/>
        </authorList>
    </citation>
    <scope>NUCLEOTIDE SEQUENCE [LARGE SCALE GENOMIC DNA]</scope>
    <source>
        <strain evidence="6">CCUG 55131</strain>
    </source>
</reference>
<dbReference type="SMART" id="SM00342">
    <property type="entry name" value="HTH_ARAC"/>
    <property type="match status" value="1"/>
</dbReference>
<dbReference type="Pfam" id="PF12833">
    <property type="entry name" value="HTH_18"/>
    <property type="match status" value="1"/>
</dbReference>
<protein>
    <submittedName>
        <fullName evidence="5">Helix-turn-helix domain-containing protein</fullName>
    </submittedName>
</protein>
<dbReference type="PANTHER" id="PTHR46796">
    <property type="entry name" value="HTH-TYPE TRANSCRIPTIONAL ACTIVATOR RHAS-RELATED"/>
    <property type="match status" value="1"/>
</dbReference>
<dbReference type="InterPro" id="IPR018060">
    <property type="entry name" value="HTH_AraC"/>
</dbReference>
<proteinExistence type="predicted"/>
<keyword evidence="6" id="KW-1185">Reference proteome</keyword>
<evidence type="ECO:0000313" key="6">
    <source>
        <dbReference type="Proteomes" id="UP001597413"/>
    </source>
</evidence>
<keyword evidence="2" id="KW-0238">DNA-binding</keyword>
<feature type="domain" description="HTH araC/xylS-type" evidence="4">
    <location>
        <begin position="163"/>
        <end position="259"/>
    </location>
</feature>
<evidence type="ECO:0000256" key="1">
    <source>
        <dbReference type="ARBA" id="ARBA00023015"/>
    </source>
</evidence>
<keyword evidence="3" id="KW-0804">Transcription</keyword>
<dbReference type="SUPFAM" id="SSF46689">
    <property type="entry name" value="Homeodomain-like"/>
    <property type="match status" value="2"/>
</dbReference>
<dbReference type="EMBL" id="JBHUIX010000011">
    <property type="protein sequence ID" value="MFD2174761.1"/>
    <property type="molecule type" value="Genomic_DNA"/>
</dbReference>
<accession>A0ABW5AB96</accession>
<dbReference type="PROSITE" id="PS01124">
    <property type="entry name" value="HTH_ARAC_FAMILY_2"/>
    <property type="match status" value="1"/>
</dbReference>
<evidence type="ECO:0000256" key="3">
    <source>
        <dbReference type="ARBA" id="ARBA00023163"/>
    </source>
</evidence>
<sequence>MKVASQQIAPGAGVLRAQIGRWRIELWSAAPYSVHYTPVAGGLGFAFDPQMGEHAFGTDRRQVFVARAGGLAWVPGGCDVYSASERGGAYLRIEGLCGPDRPLRELSDRRAEAAAQALRRALLTGADPLQTEAPILTLSERLAAIHADTRPRPHGWMTPQRLRRIDALIEARLEEPLLVSELAAALDLSPGFFTRAFREATGRTPRAHILAHRLNRATEMVRSTSRPLVEVAAACGFASHAHMSAQFRARLGIAPSDLR</sequence>
<evidence type="ECO:0000313" key="5">
    <source>
        <dbReference type="EMBL" id="MFD2174761.1"/>
    </source>
</evidence>
<evidence type="ECO:0000259" key="4">
    <source>
        <dbReference type="PROSITE" id="PS01124"/>
    </source>
</evidence>